<evidence type="ECO:0000313" key="1">
    <source>
        <dbReference type="EMBL" id="MBD3919666.1"/>
    </source>
</evidence>
<proteinExistence type="predicted"/>
<dbReference type="Proteomes" id="UP000609346">
    <property type="component" value="Unassembled WGS sequence"/>
</dbReference>
<dbReference type="InterPro" id="IPR027417">
    <property type="entry name" value="P-loop_NTPase"/>
</dbReference>
<keyword evidence="2" id="KW-1185">Reference proteome</keyword>
<dbReference type="RefSeq" id="WP_191203965.1">
    <property type="nucleotide sequence ID" value="NZ_JACXZA010000003.1"/>
</dbReference>
<sequence>MNKGKIVFLNGVTSAGKTSIVDAIQLRSTEFFYVVANDLFENTIGDNYLREDYWKYLSEAIILMYHTAKLFSDHGKNVLIDGILVERPELKPHYDKVKDIFSGYPFYMVEVYCPLEICRQRNIERGDRAEDQSEWQNEIMATDIQYNCTVNTHLSSSEECADFILTSLFGKPDN</sequence>
<dbReference type="SUPFAM" id="SSF52540">
    <property type="entry name" value="P-loop containing nucleoside triphosphate hydrolases"/>
    <property type="match status" value="1"/>
</dbReference>
<gene>
    <name evidence="1" type="ORF">H8B09_12955</name>
</gene>
<accession>A0ABR8MWL5</accession>
<dbReference type="Gene3D" id="3.40.50.300">
    <property type="entry name" value="P-loop containing nucleotide triphosphate hydrolases"/>
    <property type="match status" value="1"/>
</dbReference>
<reference evidence="1 2" key="1">
    <citation type="submission" date="2020-09" db="EMBL/GenBank/DDBJ databases">
        <title>Paenibacillus sp. strain PR3 16S rRNA gene Genome sequencing and assembly.</title>
        <authorList>
            <person name="Kim J."/>
        </authorList>
    </citation>
    <scope>NUCLEOTIDE SEQUENCE [LARGE SCALE GENOMIC DNA]</scope>
    <source>
        <strain evidence="1 2">PR3</strain>
    </source>
</reference>
<comment type="caution">
    <text evidence="1">The sequence shown here is derived from an EMBL/GenBank/DDBJ whole genome shotgun (WGS) entry which is preliminary data.</text>
</comment>
<organism evidence="1 2">
    <name type="scientific">Paenibacillus terricola</name>
    <dbReference type="NCBI Taxonomy" id="2763503"/>
    <lineage>
        <taxon>Bacteria</taxon>
        <taxon>Bacillati</taxon>
        <taxon>Bacillota</taxon>
        <taxon>Bacilli</taxon>
        <taxon>Bacillales</taxon>
        <taxon>Paenibacillaceae</taxon>
        <taxon>Paenibacillus</taxon>
    </lineage>
</organism>
<name>A0ABR8MWL5_9BACL</name>
<dbReference type="EMBL" id="JACXZA010000003">
    <property type="protein sequence ID" value="MBD3919666.1"/>
    <property type="molecule type" value="Genomic_DNA"/>
</dbReference>
<evidence type="ECO:0000313" key="2">
    <source>
        <dbReference type="Proteomes" id="UP000609346"/>
    </source>
</evidence>
<dbReference type="Pfam" id="PF07931">
    <property type="entry name" value="CPT"/>
    <property type="match status" value="1"/>
</dbReference>
<protein>
    <submittedName>
        <fullName evidence="1">AAA family ATPase</fullName>
    </submittedName>
</protein>